<dbReference type="AlphaFoldDB" id="A0A0H2S6U6"/>
<dbReference type="Proteomes" id="UP000053477">
    <property type="component" value="Unassembled WGS sequence"/>
</dbReference>
<feature type="compositionally biased region" description="Polar residues" evidence="1">
    <location>
        <begin position="269"/>
        <end position="280"/>
    </location>
</feature>
<gene>
    <name evidence="3" type="ORF">SCHPADRAFT_935183</name>
</gene>
<evidence type="ECO:0000313" key="4">
    <source>
        <dbReference type="Proteomes" id="UP000053477"/>
    </source>
</evidence>
<feature type="region of interest" description="Disordered" evidence="1">
    <location>
        <begin position="205"/>
        <end position="233"/>
    </location>
</feature>
<keyword evidence="2" id="KW-1133">Transmembrane helix</keyword>
<protein>
    <submittedName>
        <fullName evidence="3">Uncharacterized protein</fullName>
    </submittedName>
</protein>
<feature type="compositionally biased region" description="Low complexity" evidence="1">
    <location>
        <begin position="114"/>
        <end position="135"/>
    </location>
</feature>
<accession>A0A0H2S6U6</accession>
<feature type="compositionally biased region" description="Low complexity" evidence="1">
    <location>
        <begin position="59"/>
        <end position="80"/>
    </location>
</feature>
<sequence length="289" mass="29618">MKIFSTEGINVESTLLSKRGEQGVTKISILVHDGASASAGAFATVIEGGDQFGTETAFTSSNTNPTTTVSVGHTSTSGPTNASITNPSFGTSASTTSTSVLSSVTNFTSNTISSTTSNLGSISSTSIGGQSVSTDSTRHTRSTSSGATITVSISGGTVTQTATSSASTSRSNTAATAVLFTFLGLISVAISVIWFVKAARRRTTNHGGDCQESATVHSARSHSGHSRIITPFPSNASEVNASRIQETKVRLSDIPSSIDGSLHSVPCYSESSPPAYTPTSEDPEVYQQV</sequence>
<name>A0A0H2S6U6_9AGAM</name>
<feature type="region of interest" description="Disordered" evidence="1">
    <location>
        <begin position="262"/>
        <end position="289"/>
    </location>
</feature>
<organism evidence="3 4">
    <name type="scientific">Schizopora paradoxa</name>
    <dbReference type="NCBI Taxonomy" id="27342"/>
    <lineage>
        <taxon>Eukaryota</taxon>
        <taxon>Fungi</taxon>
        <taxon>Dikarya</taxon>
        <taxon>Basidiomycota</taxon>
        <taxon>Agaricomycotina</taxon>
        <taxon>Agaricomycetes</taxon>
        <taxon>Hymenochaetales</taxon>
        <taxon>Schizoporaceae</taxon>
        <taxon>Schizopora</taxon>
    </lineage>
</organism>
<evidence type="ECO:0000313" key="3">
    <source>
        <dbReference type="EMBL" id="KLO19694.1"/>
    </source>
</evidence>
<evidence type="ECO:0000256" key="1">
    <source>
        <dbReference type="SAM" id="MobiDB-lite"/>
    </source>
</evidence>
<keyword evidence="2" id="KW-0472">Membrane</keyword>
<evidence type="ECO:0000256" key="2">
    <source>
        <dbReference type="SAM" id="Phobius"/>
    </source>
</evidence>
<proteinExistence type="predicted"/>
<keyword evidence="4" id="KW-1185">Reference proteome</keyword>
<dbReference type="InParanoid" id="A0A0H2S6U6"/>
<dbReference type="EMBL" id="KQ085885">
    <property type="protein sequence ID" value="KLO19694.1"/>
    <property type="molecule type" value="Genomic_DNA"/>
</dbReference>
<keyword evidence="2" id="KW-0812">Transmembrane</keyword>
<feature type="region of interest" description="Disordered" evidence="1">
    <location>
        <begin position="57"/>
        <end position="89"/>
    </location>
</feature>
<feature type="transmembrane region" description="Helical" evidence="2">
    <location>
        <begin position="174"/>
        <end position="196"/>
    </location>
</feature>
<feature type="region of interest" description="Disordered" evidence="1">
    <location>
        <begin position="114"/>
        <end position="148"/>
    </location>
</feature>
<reference evidence="3 4" key="1">
    <citation type="submission" date="2015-04" db="EMBL/GenBank/DDBJ databases">
        <title>Complete genome sequence of Schizopora paradoxa KUC8140, a cosmopolitan wood degrader in East Asia.</title>
        <authorList>
            <consortium name="DOE Joint Genome Institute"/>
            <person name="Min B."/>
            <person name="Park H."/>
            <person name="Jang Y."/>
            <person name="Kim J.-J."/>
            <person name="Kim K.H."/>
            <person name="Pangilinan J."/>
            <person name="Lipzen A."/>
            <person name="Riley R."/>
            <person name="Grigoriev I.V."/>
            <person name="Spatafora J.W."/>
            <person name="Choi I.-G."/>
        </authorList>
    </citation>
    <scope>NUCLEOTIDE SEQUENCE [LARGE SCALE GENOMIC DNA]</scope>
    <source>
        <strain evidence="3 4">KUC8140</strain>
    </source>
</reference>